<dbReference type="EMBL" id="CAJJDO010000162">
    <property type="protein sequence ID" value="CAD8211200.1"/>
    <property type="molecule type" value="Genomic_DNA"/>
</dbReference>
<dbReference type="OrthoDB" id="285036at2759"/>
<accession>A0A8S1YBT1</accession>
<organism evidence="2 3">
    <name type="scientific">Paramecium pentaurelia</name>
    <dbReference type="NCBI Taxonomy" id="43138"/>
    <lineage>
        <taxon>Eukaryota</taxon>
        <taxon>Sar</taxon>
        <taxon>Alveolata</taxon>
        <taxon>Ciliophora</taxon>
        <taxon>Intramacronucleata</taxon>
        <taxon>Oligohymenophorea</taxon>
        <taxon>Peniculida</taxon>
        <taxon>Parameciidae</taxon>
        <taxon>Paramecium</taxon>
    </lineage>
</organism>
<evidence type="ECO:0000313" key="2">
    <source>
        <dbReference type="EMBL" id="CAD8211200.1"/>
    </source>
</evidence>
<evidence type="ECO:0008006" key="4">
    <source>
        <dbReference type="Google" id="ProtNLM"/>
    </source>
</evidence>
<protein>
    <recommendedName>
        <fullName evidence="4">MORN repeat protein</fullName>
    </recommendedName>
</protein>
<proteinExistence type="predicted"/>
<gene>
    <name evidence="2" type="ORF">PPENT_87.1.T1620090</name>
</gene>
<dbReference type="AlphaFoldDB" id="A0A8S1YBT1"/>
<comment type="caution">
    <text evidence="2">The sequence shown here is derived from an EMBL/GenBank/DDBJ whole genome shotgun (WGS) entry which is preliminary data.</text>
</comment>
<name>A0A8S1YBT1_9CILI</name>
<dbReference type="SMART" id="SM00698">
    <property type="entry name" value="MORN"/>
    <property type="match status" value="8"/>
</dbReference>
<reference evidence="2" key="1">
    <citation type="submission" date="2021-01" db="EMBL/GenBank/DDBJ databases">
        <authorList>
            <consortium name="Genoscope - CEA"/>
            <person name="William W."/>
        </authorList>
    </citation>
    <scope>NUCLEOTIDE SEQUENCE</scope>
</reference>
<evidence type="ECO:0000256" key="1">
    <source>
        <dbReference type="ARBA" id="ARBA00022737"/>
    </source>
</evidence>
<evidence type="ECO:0000313" key="3">
    <source>
        <dbReference type="Proteomes" id="UP000689195"/>
    </source>
</evidence>
<dbReference type="Pfam" id="PF02493">
    <property type="entry name" value="MORN"/>
    <property type="match status" value="9"/>
</dbReference>
<dbReference type="InterPro" id="IPR003409">
    <property type="entry name" value="MORN"/>
</dbReference>
<dbReference type="PANTHER" id="PTHR23084:SF263">
    <property type="entry name" value="MORN REPEAT-CONTAINING PROTEIN 1"/>
    <property type="match status" value="1"/>
</dbReference>
<sequence>MGTKNTKETKKPEISINDQKIEKIVDQISFNQRVKSKRSEQKSLPIVYQYKIQSQLPQQQNDIFQENDLQFLNCNAENQECGNLNQSTFNLQPADYGLGSLNDGQIQSQDDKIIDKLIDVHESKNKLRIIPLIIQDEQNPIVLQIQDDLKIELNQHHPTEQEAIPYQDKYIQINNLRIAGIWRYLSPYEGILKNKQPFQLFDKSIYIGDWFKKKKQGFGLLINDEYIYEGYWYDDKYHGNGKIIYGNRNVYIGQFKYGLYNGEGLYIKNIDQGNKIYEGEWLQGLKNGMGKESMPDGTIFIGQFKDNERHGYGKLFNIRDQYVFEGQWIEGITQDKGTLIWQDGKRFEGGWQNNMMNGQGVFIWPGGKKYVGNYVNNLRDGYGEYQYKDGKIYKGMWKEGLMNGQGIIIYPNDTHERGIWKQGKRVDLQGKQKHKKKLI</sequence>
<dbReference type="Proteomes" id="UP000689195">
    <property type="component" value="Unassembled WGS sequence"/>
</dbReference>
<dbReference type="PANTHER" id="PTHR23084">
    <property type="entry name" value="PHOSPHATIDYLINOSITOL-4-PHOSPHATE 5-KINASE RELATED"/>
    <property type="match status" value="1"/>
</dbReference>
<keyword evidence="1" id="KW-0677">Repeat</keyword>
<keyword evidence="3" id="KW-1185">Reference proteome</keyword>